<sequence length="228" mass="24797">MALIRLRKFFYYFSLRMGISVLSFFKMVGGTVIAAAGWLQVAQLDAHPLAVFDTFALYFHTVVFSLLALVGLFGLISATMKKRNPVQVYGIFVAIILAVSVASGVVVLYSLFRAKDAQTIKRCMHGATDRLTENVCQNGIAIFKATGVAIYVVSWAILAYSYLIAASYAAHPRQDAEDQETQSPVTLKGKAISGPEPLVTYNSVGAPGYNQGYAFSRVHEPKDIGQAV</sequence>
<comment type="caution">
    <text evidence="2">The sequence shown here is derived from an EMBL/GenBank/DDBJ whole genome shotgun (WGS) entry which is preliminary data.</text>
</comment>
<feature type="transmembrane region" description="Helical" evidence="1">
    <location>
        <begin position="88"/>
        <end position="112"/>
    </location>
</feature>
<evidence type="ECO:0000313" key="3">
    <source>
        <dbReference type="Proteomes" id="UP001175211"/>
    </source>
</evidence>
<feature type="transmembrane region" description="Helical" evidence="1">
    <location>
        <begin position="148"/>
        <end position="170"/>
    </location>
</feature>
<organism evidence="2 3">
    <name type="scientific">Armillaria tabescens</name>
    <name type="common">Ringless honey mushroom</name>
    <name type="synonym">Agaricus tabescens</name>
    <dbReference type="NCBI Taxonomy" id="1929756"/>
    <lineage>
        <taxon>Eukaryota</taxon>
        <taxon>Fungi</taxon>
        <taxon>Dikarya</taxon>
        <taxon>Basidiomycota</taxon>
        <taxon>Agaricomycotina</taxon>
        <taxon>Agaricomycetes</taxon>
        <taxon>Agaricomycetidae</taxon>
        <taxon>Agaricales</taxon>
        <taxon>Marasmiineae</taxon>
        <taxon>Physalacriaceae</taxon>
        <taxon>Desarmillaria</taxon>
    </lineage>
</organism>
<dbReference type="Proteomes" id="UP001175211">
    <property type="component" value="Unassembled WGS sequence"/>
</dbReference>
<protein>
    <submittedName>
        <fullName evidence="2">Uncharacterized protein</fullName>
    </submittedName>
</protein>
<feature type="transmembrane region" description="Helical" evidence="1">
    <location>
        <begin position="21"/>
        <end position="43"/>
    </location>
</feature>
<keyword evidence="1" id="KW-0812">Transmembrane</keyword>
<feature type="transmembrane region" description="Helical" evidence="1">
    <location>
        <begin position="55"/>
        <end position="76"/>
    </location>
</feature>
<gene>
    <name evidence="2" type="ORF">EV420DRAFT_1103537</name>
</gene>
<keyword evidence="3" id="KW-1185">Reference proteome</keyword>
<evidence type="ECO:0000256" key="1">
    <source>
        <dbReference type="SAM" id="Phobius"/>
    </source>
</evidence>
<proteinExistence type="predicted"/>
<evidence type="ECO:0000313" key="2">
    <source>
        <dbReference type="EMBL" id="KAK0463695.1"/>
    </source>
</evidence>
<keyword evidence="1" id="KW-1133">Transmembrane helix</keyword>
<dbReference type="AlphaFoldDB" id="A0AA39TZA1"/>
<dbReference type="EMBL" id="JAUEPS010000007">
    <property type="protein sequence ID" value="KAK0463695.1"/>
    <property type="molecule type" value="Genomic_DNA"/>
</dbReference>
<keyword evidence="1" id="KW-0472">Membrane</keyword>
<reference evidence="2" key="1">
    <citation type="submission" date="2023-06" db="EMBL/GenBank/DDBJ databases">
        <authorList>
            <consortium name="Lawrence Berkeley National Laboratory"/>
            <person name="Ahrendt S."/>
            <person name="Sahu N."/>
            <person name="Indic B."/>
            <person name="Wong-Bajracharya J."/>
            <person name="Merenyi Z."/>
            <person name="Ke H.-M."/>
            <person name="Monk M."/>
            <person name="Kocsube S."/>
            <person name="Drula E."/>
            <person name="Lipzen A."/>
            <person name="Balint B."/>
            <person name="Henrissat B."/>
            <person name="Andreopoulos B."/>
            <person name="Martin F.M."/>
            <person name="Harder C.B."/>
            <person name="Rigling D."/>
            <person name="Ford K.L."/>
            <person name="Foster G.D."/>
            <person name="Pangilinan J."/>
            <person name="Papanicolaou A."/>
            <person name="Barry K."/>
            <person name="LaButti K."/>
            <person name="Viragh M."/>
            <person name="Koriabine M."/>
            <person name="Yan M."/>
            <person name="Riley R."/>
            <person name="Champramary S."/>
            <person name="Plett K.L."/>
            <person name="Tsai I.J."/>
            <person name="Slot J."/>
            <person name="Sipos G."/>
            <person name="Plett J."/>
            <person name="Nagy L.G."/>
            <person name="Grigoriev I.V."/>
        </authorList>
    </citation>
    <scope>NUCLEOTIDE SEQUENCE</scope>
    <source>
        <strain evidence="2">CCBAS 213</strain>
    </source>
</reference>
<dbReference type="GeneID" id="85349391"/>
<dbReference type="RefSeq" id="XP_060335005.1">
    <property type="nucleotide sequence ID" value="XM_060465843.1"/>
</dbReference>
<name>A0AA39TZA1_ARMTA</name>
<accession>A0AA39TZA1</accession>